<reference evidence="7" key="1">
    <citation type="submission" date="2013-01" db="EMBL/GenBank/DDBJ databases">
        <title>Draft Genome Sequence of a Mulberry Tree, Morus notabilis C.K. Schneid.</title>
        <authorList>
            <person name="He N."/>
            <person name="Zhao S."/>
        </authorList>
    </citation>
    <scope>NUCLEOTIDE SEQUENCE</scope>
</reference>
<dbReference type="PANTHER" id="PTHR31775">
    <property type="entry name" value="OS02G0117200 PROTEIN"/>
    <property type="match status" value="1"/>
</dbReference>
<dbReference type="InterPro" id="IPR005516">
    <property type="entry name" value="Remorin_C"/>
</dbReference>
<gene>
    <name evidence="6" type="ORF">L484_017313</name>
</gene>
<keyword evidence="2" id="KW-0175">Coiled coil</keyword>
<dbReference type="STRING" id="981085.W9SHD4"/>
<evidence type="ECO:0000256" key="2">
    <source>
        <dbReference type="SAM" id="Coils"/>
    </source>
</evidence>
<dbReference type="AlphaFoldDB" id="W9SHD4"/>
<protein>
    <recommendedName>
        <fullName evidence="8">Remorin C-terminal domain-containing protein</fullName>
    </recommendedName>
</protein>
<dbReference type="Pfam" id="PF03766">
    <property type="entry name" value="Remorin_N"/>
    <property type="match status" value="1"/>
</dbReference>
<dbReference type="InterPro" id="IPR005518">
    <property type="entry name" value="Remorin_N"/>
</dbReference>
<dbReference type="EMBL" id="KE345571">
    <property type="protein sequence ID" value="EXC06847.1"/>
    <property type="molecule type" value="Genomic_DNA"/>
</dbReference>
<evidence type="ECO:0000259" key="5">
    <source>
        <dbReference type="Pfam" id="PF03766"/>
    </source>
</evidence>
<sequence>MEAGLKNNMEEELNPPLAQPPYDVGLEKAVVPPPPQPPTQVKAEESKSLAVVEKTPEPLVKKPSGGSIDRDIALAEVEKEKRLSYIKAWEESEKTKAENNLLAAFFDWMDQDEGDISDNDFLPIDLTAEKKITQLIKHVINRAQKKLSSVGAYENSKKAALEAKLRKKEEELEKKKAEYAEKMKNKVALIHKEAEEKRAAVEAIRREELLKAEELAAKYRATGNTPKKFLGCF</sequence>
<proteinExistence type="inferred from homology"/>
<feature type="domain" description="Remorin N-terminal" evidence="5">
    <location>
        <begin position="23"/>
        <end position="77"/>
    </location>
</feature>
<feature type="coiled-coil region" evidence="2">
    <location>
        <begin position="153"/>
        <end position="189"/>
    </location>
</feature>
<dbReference type="eggNOG" id="ENOG502RXGE">
    <property type="taxonomic scope" value="Eukaryota"/>
</dbReference>
<feature type="region of interest" description="Disordered" evidence="3">
    <location>
        <begin position="1"/>
        <end position="67"/>
    </location>
</feature>
<evidence type="ECO:0000313" key="7">
    <source>
        <dbReference type="Proteomes" id="UP000030645"/>
    </source>
</evidence>
<feature type="domain" description="Remorin C-terminal" evidence="4">
    <location>
        <begin position="137"/>
        <end position="228"/>
    </location>
</feature>
<comment type="similarity">
    <text evidence="1">Belongs to the remorin family.</text>
</comment>
<evidence type="ECO:0000313" key="6">
    <source>
        <dbReference type="EMBL" id="EXC06847.1"/>
    </source>
</evidence>
<evidence type="ECO:0000259" key="4">
    <source>
        <dbReference type="Pfam" id="PF03763"/>
    </source>
</evidence>
<evidence type="ECO:0000256" key="3">
    <source>
        <dbReference type="SAM" id="MobiDB-lite"/>
    </source>
</evidence>
<dbReference type="Proteomes" id="UP000030645">
    <property type="component" value="Unassembled WGS sequence"/>
</dbReference>
<dbReference type="PANTHER" id="PTHR31775:SF31">
    <property type="entry name" value="REMORIN-LIKE"/>
    <property type="match status" value="1"/>
</dbReference>
<accession>W9SHD4</accession>
<evidence type="ECO:0008006" key="8">
    <source>
        <dbReference type="Google" id="ProtNLM"/>
    </source>
</evidence>
<keyword evidence="7" id="KW-1185">Reference proteome</keyword>
<evidence type="ECO:0000256" key="1">
    <source>
        <dbReference type="ARBA" id="ARBA00005711"/>
    </source>
</evidence>
<name>W9SHD4_9ROSA</name>
<organism evidence="6 7">
    <name type="scientific">Morus notabilis</name>
    <dbReference type="NCBI Taxonomy" id="981085"/>
    <lineage>
        <taxon>Eukaryota</taxon>
        <taxon>Viridiplantae</taxon>
        <taxon>Streptophyta</taxon>
        <taxon>Embryophyta</taxon>
        <taxon>Tracheophyta</taxon>
        <taxon>Spermatophyta</taxon>
        <taxon>Magnoliopsida</taxon>
        <taxon>eudicotyledons</taxon>
        <taxon>Gunneridae</taxon>
        <taxon>Pentapetalae</taxon>
        <taxon>rosids</taxon>
        <taxon>fabids</taxon>
        <taxon>Rosales</taxon>
        <taxon>Moraceae</taxon>
        <taxon>Moreae</taxon>
        <taxon>Morus</taxon>
    </lineage>
</organism>
<dbReference type="Pfam" id="PF03763">
    <property type="entry name" value="Remorin_C"/>
    <property type="match status" value="1"/>
</dbReference>